<dbReference type="InterPro" id="IPR016162">
    <property type="entry name" value="Ald_DH_N"/>
</dbReference>
<dbReference type="CDD" id="cd07103">
    <property type="entry name" value="ALDH_F5_SSADH_GabD"/>
    <property type="match status" value="1"/>
</dbReference>
<dbReference type="PROSITE" id="PS00070">
    <property type="entry name" value="ALDEHYDE_DEHYDR_CYS"/>
    <property type="match status" value="1"/>
</dbReference>
<protein>
    <submittedName>
        <fullName evidence="6">Succinate-semialdehyde dehydrogenase [NADP+]</fullName>
        <ecNumber evidence="6">1.2.1.16</ecNumber>
    </submittedName>
</protein>
<dbReference type="InterPro" id="IPR016163">
    <property type="entry name" value="Ald_DH_C"/>
</dbReference>
<dbReference type="AlphaFoldDB" id="A0A654KKB5"/>
<dbReference type="PANTHER" id="PTHR43353">
    <property type="entry name" value="SUCCINATE-SEMIALDEHYDE DEHYDROGENASE, MITOCHONDRIAL"/>
    <property type="match status" value="1"/>
</dbReference>
<dbReference type="FunFam" id="3.40.309.10:FF:000004">
    <property type="entry name" value="Succinate-semialdehyde dehydrogenase I"/>
    <property type="match status" value="1"/>
</dbReference>
<dbReference type="InterPro" id="IPR016161">
    <property type="entry name" value="Ald_DH/histidinol_DH"/>
</dbReference>
<dbReference type="Proteomes" id="UP000007472">
    <property type="component" value="Chromosome"/>
</dbReference>
<dbReference type="PROSITE" id="PS00687">
    <property type="entry name" value="ALDEHYDE_DEHYDR_GLU"/>
    <property type="match status" value="1"/>
</dbReference>
<dbReference type="FunFam" id="3.40.605.10:FF:000005">
    <property type="entry name" value="Succinate-semialdehyde dehydrogenase I"/>
    <property type="match status" value="1"/>
</dbReference>
<evidence type="ECO:0000259" key="5">
    <source>
        <dbReference type="Pfam" id="PF00171"/>
    </source>
</evidence>
<evidence type="ECO:0000313" key="7">
    <source>
        <dbReference type="Proteomes" id="UP000007472"/>
    </source>
</evidence>
<dbReference type="InterPro" id="IPR010102">
    <property type="entry name" value="Succ_semiAld_DH"/>
</dbReference>
<evidence type="ECO:0000313" key="6">
    <source>
        <dbReference type="EMBL" id="ADU92356.1"/>
    </source>
</evidence>
<dbReference type="PANTHER" id="PTHR43353:SF5">
    <property type="entry name" value="SUCCINATE-SEMIALDEHYDE DEHYDROGENASE, MITOCHONDRIAL"/>
    <property type="match status" value="1"/>
</dbReference>
<feature type="active site" evidence="3">
    <location>
        <position position="254"/>
    </location>
</feature>
<dbReference type="NCBIfam" id="TIGR01780">
    <property type="entry name" value="SSADH"/>
    <property type="match status" value="1"/>
</dbReference>
<gene>
    <name evidence="6" type="ordered locus">TEQUI_1442</name>
</gene>
<organism evidence="6 7">
    <name type="scientific">Taylorella equigenitalis (strain MCE9)</name>
    <dbReference type="NCBI Taxonomy" id="937774"/>
    <lineage>
        <taxon>Bacteria</taxon>
        <taxon>Pseudomonadati</taxon>
        <taxon>Pseudomonadota</taxon>
        <taxon>Betaproteobacteria</taxon>
        <taxon>Burkholderiales</taxon>
        <taxon>Alcaligenaceae</taxon>
        <taxon>Taylorella</taxon>
    </lineage>
</organism>
<sequence length="482" mass="52573">MDKLKNKLLFQSNSYIDGNWFVTDKNFEVTNPASGEVIAHVSDLSIEQALNAINKAAESQKTYKKLVAKDRAKLLKQWYELILENIDDLARIMTIEQGKPLAEAKREIMSGVAYIEWFAEESKRIYGDTIPRPSDDRRVIVTKEPIGLCAAVTPWNFPCSMILRKAAPALAAGCCFILRPSSKTPLTALALASLAHNAGFPAGVFNVITSKSHDIANLLTTDDRIKHFSFTGSTDIGKRLMSQCANTVKRVSLELGGNAPFIIYDDADLTKALDGIIVSKFRNAGQTCACADRIYVQKGIYQDFLEGFLARVKNLKLGSGLDADTTTGPLIDEDALIKIKENVADALSKGAKVEVGGQVSSLGGLFFEPTVLTNVNKDMKVVYEENFGPLAAVIPFETEAEVITMANDTPYGLASYVYTQDLGRVVRTSEELEYGMVGINAGNFTNETAPFGGVKQSGLGREGSKYGIDDYVEIKFILISGI</sequence>
<dbReference type="Pfam" id="PF00171">
    <property type="entry name" value="Aldedh"/>
    <property type="match status" value="1"/>
</dbReference>
<evidence type="ECO:0000256" key="3">
    <source>
        <dbReference type="PROSITE-ProRule" id="PRU10007"/>
    </source>
</evidence>
<evidence type="ECO:0000256" key="2">
    <source>
        <dbReference type="ARBA" id="ARBA00023002"/>
    </source>
</evidence>
<proteinExistence type="inferred from homology"/>
<dbReference type="InterPro" id="IPR050740">
    <property type="entry name" value="Aldehyde_DH_Superfamily"/>
</dbReference>
<dbReference type="InterPro" id="IPR016160">
    <property type="entry name" value="Ald_DH_CS_CYS"/>
</dbReference>
<comment type="similarity">
    <text evidence="1 4">Belongs to the aldehyde dehydrogenase family.</text>
</comment>
<dbReference type="InterPro" id="IPR029510">
    <property type="entry name" value="Ald_DH_CS_GLU"/>
</dbReference>
<dbReference type="EC" id="1.2.1.16" evidence="6"/>
<dbReference type="KEGG" id="teq:TEQUI_1442"/>
<feature type="domain" description="Aldehyde dehydrogenase" evidence="5">
    <location>
        <begin position="25"/>
        <end position="477"/>
    </location>
</feature>
<evidence type="ECO:0000256" key="1">
    <source>
        <dbReference type="ARBA" id="ARBA00009986"/>
    </source>
</evidence>
<dbReference type="GO" id="GO:0009450">
    <property type="term" value="P:gamma-aminobutyric acid catabolic process"/>
    <property type="evidence" value="ECO:0007669"/>
    <property type="project" value="InterPro"/>
</dbReference>
<accession>A0A654KKB5</accession>
<dbReference type="Gene3D" id="3.40.309.10">
    <property type="entry name" value="Aldehyde Dehydrogenase, Chain A, domain 2"/>
    <property type="match status" value="1"/>
</dbReference>
<dbReference type="InterPro" id="IPR015590">
    <property type="entry name" value="Aldehyde_DH_dom"/>
</dbReference>
<name>A0A654KKB5_TAYEM</name>
<reference evidence="6 7" key="1">
    <citation type="journal article" date="2011" name="J. Bacteriol.">
        <title>Genome sequence of Taylorella equigenitalis MCE9, the causative agent of contagious equine metritis.</title>
        <authorList>
            <person name="Hebert L."/>
            <person name="Moumen B."/>
            <person name="Duquesne F."/>
            <person name="Breuil M.F."/>
            <person name="Laugier C."/>
            <person name="Batto J.M."/>
            <person name="Renault P."/>
            <person name="Petry S."/>
        </authorList>
    </citation>
    <scope>NUCLEOTIDE SEQUENCE [LARGE SCALE GENOMIC DNA]</scope>
    <source>
        <strain evidence="6 7">MCE9</strain>
    </source>
</reference>
<evidence type="ECO:0000256" key="4">
    <source>
        <dbReference type="RuleBase" id="RU003345"/>
    </source>
</evidence>
<dbReference type="GO" id="GO:0004777">
    <property type="term" value="F:succinate-semialdehyde dehydrogenase (NAD+) activity"/>
    <property type="evidence" value="ECO:0007669"/>
    <property type="project" value="TreeGrafter"/>
</dbReference>
<dbReference type="Gene3D" id="3.40.605.10">
    <property type="entry name" value="Aldehyde Dehydrogenase, Chain A, domain 1"/>
    <property type="match status" value="1"/>
</dbReference>
<keyword evidence="2 4" id="KW-0560">Oxidoreductase</keyword>
<dbReference type="EMBL" id="CP002456">
    <property type="protein sequence ID" value="ADU92356.1"/>
    <property type="molecule type" value="Genomic_DNA"/>
</dbReference>
<dbReference type="SUPFAM" id="SSF53720">
    <property type="entry name" value="ALDH-like"/>
    <property type="match status" value="1"/>
</dbReference>